<evidence type="ECO:0000256" key="14">
    <source>
        <dbReference type="ARBA" id="ARBA00030398"/>
    </source>
</evidence>
<evidence type="ECO:0000256" key="15">
    <source>
        <dbReference type="ARBA" id="ARBA00032324"/>
    </source>
</evidence>
<evidence type="ECO:0000256" key="12">
    <source>
        <dbReference type="ARBA" id="ARBA00022984"/>
    </source>
</evidence>
<keyword evidence="17 18" id="KW-0131">Cell cycle</keyword>
<comment type="subcellular location">
    <subcellularLocation>
        <location evidence="2 17 18">Cytoplasm</location>
    </subcellularLocation>
</comment>
<dbReference type="Pfam" id="PF02875">
    <property type="entry name" value="Mur_ligase_C"/>
    <property type="match status" value="1"/>
</dbReference>
<evidence type="ECO:0000256" key="8">
    <source>
        <dbReference type="ARBA" id="ARBA00022598"/>
    </source>
</evidence>
<feature type="domain" description="Mur ligase central" evidence="20">
    <location>
        <begin position="121"/>
        <end position="293"/>
    </location>
</feature>
<dbReference type="Gene3D" id="3.40.1190.10">
    <property type="entry name" value="Mur-like, catalytic domain"/>
    <property type="match status" value="1"/>
</dbReference>
<feature type="domain" description="Mur ligase C-terminal" evidence="19">
    <location>
        <begin position="314"/>
        <end position="433"/>
    </location>
</feature>
<organism evidence="21 22">
    <name type="scientific">Youngiibacter multivorans</name>
    <dbReference type="NCBI Taxonomy" id="937251"/>
    <lineage>
        <taxon>Bacteria</taxon>
        <taxon>Bacillati</taxon>
        <taxon>Bacillota</taxon>
        <taxon>Clostridia</taxon>
        <taxon>Eubacteriales</taxon>
        <taxon>Clostridiaceae</taxon>
        <taxon>Youngiibacter</taxon>
    </lineage>
</organism>
<keyword evidence="9 17" id="KW-0547">Nucleotide-binding</keyword>
<dbReference type="SUPFAM" id="SSF51984">
    <property type="entry name" value="MurCD N-terminal domain"/>
    <property type="match status" value="1"/>
</dbReference>
<dbReference type="PANTHER" id="PTHR43692">
    <property type="entry name" value="UDP-N-ACETYLMURAMOYLALANINE--D-GLUTAMATE LIGASE"/>
    <property type="match status" value="1"/>
</dbReference>
<feature type="binding site" evidence="17">
    <location>
        <begin position="123"/>
        <end position="129"/>
    </location>
    <ligand>
        <name>ATP</name>
        <dbReference type="ChEBI" id="CHEBI:30616"/>
    </ligand>
</feature>
<evidence type="ECO:0000256" key="13">
    <source>
        <dbReference type="ARBA" id="ARBA00023316"/>
    </source>
</evidence>
<dbReference type="NCBIfam" id="TIGR01087">
    <property type="entry name" value="murD"/>
    <property type="match status" value="1"/>
</dbReference>
<dbReference type="HAMAP" id="MF_00639">
    <property type="entry name" value="MurD"/>
    <property type="match status" value="1"/>
</dbReference>
<evidence type="ECO:0000256" key="7">
    <source>
        <dbReference type="ARBA" id="ARBA00022490"/>
    </source>
</evidence>
<evidence type="ECO:0000256" key="3">
    <source>
        <dbReference type="ARBA" id="ARBA00004752"/>
    </source>
</evidence>
<keyword evidence="17 18" id="KW-0132">Cell division</keyword>
<keyword evidence="13 17" id="KW-0961">Cell wall biogenesis/degradation</keyword>
<dbReference type="Pfam" id="PF21799">
    <property type="entry name" value="MurD-like_N"/>
    <property type="match status" value="1"/>
</dbReference>
<keyword evidence="8 17" id="KW-0436">Ligase</keyword>
<comment type="function">
    <text evidence="1 17 18">Cell wall formation. Catalyzes the addition of glutamate to the nucleotide precursor UDP-N-acetylmuramoyl-L-alanine (UMA).</text>
</comment>
<evidence type="ECO:0000256" key="1">
    <source>
        <dbReference type="ARBA" id="ARBA00002734"/>
    </source>
</evidence>
<accession>A0ABS4G7I3</accession>
<dbReference type="InterPro" id="IPR036565">
    <property type="entry name" value="Mur-like_cat_sf"/>
</dbReference>
<dbReference type="InterPro" id="IPR036615">
    <property type="entry name" value="Mur_ligase_C_dom_sf"/>
</dbReference>
<dbReference type="SUPFAM" id="SSF53623">
    <property type="entry name" value="MurD-like peptide ligases, catalytic domain"/>
    <property type="match status" value="1"/>
</dbReference>
<dbReference type="InterPro" id="IPR004101">
    <property type="entry name" value="Mur_ligase_C"/>
</dbReference>
<keyword evidence="11 17" id="KW-0133">Cell shape</keyword>
<evidence type="ECO:0000256" key="16">
    <source>
        <dbReference type="ARBA" id="ARBA00047632"/>
    </source>
</evidence>
<evidence type="ECO:0000256" key="18">
    <source>
        <dbReference type="RuleBase" id="RU003664"/>
    </source>
</evidence>
<comment type="similarity">
    <text evidence="4 17">Belongs to the MurCDEF family.</text>
</comment>
<dbReference type="SUPFAM" id="SSF53244">
    <property type="entry name" value="MurD-like peptide ligases, peptide-binding domain"/>
    <property type="match status" value="1"/>
</dbReference>
<evidence type="ECO:0000256" key="9">
    <source>
        <dbReference type="ARBA" id="ARBA00022741"/>
    </source>
</evidence>
<keyword evidence="7 17" id="KW-0963">Cytoplasm</keyword>
<evidence type="ECO:0000256" key="17">
    <source>
        <dbReference type="HAMAP-Rule" id="MF_00639"/>
    </source>
</evidence>
<keyword evidence="10 17" id="KW-0067">ATP-binding</keyword>
<dbReference type="Gene3D" id="3.90.190.20">
    <property type="entry name" value="Mur ligase, C-terminal domain"/>
    <property type="match status" value="1"/>
</dbReference>
<evidence type="ECO:0000256" key="2">
    <source>
        <dbReference type="ARBA" id="ARBA00004496"/>
    </source>
</evidence>
<evidence type="ECO:0000256" key="6">
    <source>
        <dbReference type="ARBA" id="ARBA00015655"/>
    </source>
</evidence>
<dbReference type="InterPro" id="IPR005762">
    <property type="entry name" value="MurD"/>
</dbReference>
<comment type="catalytic activity">
    <reaction evidence="16 17 18">
        <text>UDP-N-acetyl-alpha-D-muramoyl-L-alanine + D-glutamate + ATP = UDP-N-acetyl-alpha-D-muramoyl-L-alanyl-D-glutamate + ADP + phosphate + H(+)</text>
        <dbReference type="Rhea" id="RHEA:16429"/>
        <dbReference type="ChEBI" id="CHEBI:15378"/>
        <dbReference type="ChEBI" id="CHEBI:29986"/>
        <dbReference type="ChEBI" id="CHEBI:30616"/>
        <dbReference type="ChEBI" id="CHEBI:43474"/>
        <dbReference type="ChEBI" id="CHEBI:83898"/>
        <dbReference type="ChEBI" id="CHEBI:83900"/>
        <dbReference type="ChEBI" id="CHEBI:456216"/>
        <dbReference type="EC" id="6.3.2.9"/>
    </reaction>
</comment>
<evidence type="ECO:0000256" key="10">
    <source>
        <dbReference type="ARBA" id="ARBA00022840"/>
    </source>
</evidence>
<proteinExistence type="inferred from homology"/>
<gene>
    <name evidence="17" type="primary">murD</name>
    <name evidence="21" type="ORF">J2Z34_003029</name>
</gene>
<dbReference type="GO" id="GO:0008764">
    <property type="term" value="F:UDP-N-acetylmuramoylalanine-D-glutamate ligase activity"/>
    <property type="evidence" value="ECO:0007669"/>
    <property type="project" value="UniProtKB-EC"/>
</dbReference>
<dbReference type="EMBL" id="JAGGKC010000031">
    <property type="protein sequence ID" value="MBP1920517.1"/>
    <property type="molecule type" value="Genomic_DNA"/>
</dbReference>
<evidence type="ECO:0000259" key="20">
    <source>
        <dbReference type="Pfam" id="PF08245"/>
    </source>
</evidence>
<evidence type="ECO:0000313" key="21">
    <source>
        <dbReference type="EMBL" id="MBP1920517.1"/>
    </source>
</evidence>
<evidence type="ECO:0000256" key="11">
    <source>
        <dbReference type="ARBA" id="ARBA00022960"/>
    </source>
</evidence>
<reference evidence="21 22" key="1">
    <citation type="submission" date="2021-03" db="EMBL/GenBank/DDBJ databases">
        <title>Genomic Encyclopedia of Type Strains, Phase IV (KMG-IV): sequencing the most valuable type-strain genomes for metagenomic binning, comparative biology and taxonomic classification.</title>
        <authorList>
            <person name="Goeker M."/>
        </authorList>
    </citation>
    <scope>NUCLEOTIDE SEQUENCE [LARGE SCALE GENOMIC DNA]</scope>
    <source>
        <strain evidence="21 22">DSM 6139</strain>
    </source>
</reference>
<name>A0ABS4G7I3_9CLOT</name>
<evidence type="ECO:0000256" key="4">
    <source>
        <dbReference type="ARBA" id="ARBA00010416"/>
    </source>
</evidence>
<comment type="pathway">
    <text evidence="3 17 18">Cell wall biogenesis; peptidoglycan biosynthesis.</text>
</comment>
<sequence>MKRDFNEFKEYIRDKKVGVVGIGVSNLPLIRFLLKLGAHVSAFDRRELKDLGPEVQELSDRIEIFHGHDYLDHLDGLDVIFKTPGMRIDDPHLVRAQEKGTIITSEMEEFLKYCKARTFGVTGSDGKTTTTTVLGLLLKEAGYKVFVGGNIGTPLFDKIEDIRHDHMVVLELSSFQLMTMTVSPEVAIVTNLSPNHLDMHKDMKEYIDAKKNIFLHQGKEDILILNEDNEITKKFAGEAKGVVEFFSSTKELEDAYFADGTLYLRDEKVVELKDMLVRGVHNAENFLAAFLAAKDYVSIDEMRKVALTFPGVKHRCQLVREYKGVRYYNDSIASSPTRTLASLKALDTKVNLIAGGYDKNIDLSPVAFQGYKYIKNAVLVGDTRFKLKEAFDNLANMKGIFVPVHMAESFEDAVYIAKRLSKPGDIVALSPACASFDSFKNFEERGDRFAALVNDF</sequence>
<dbReference type="EC" id="6.3.2.9" evidence="5 17"/>
<comment type="caution">
    <text evidence="21">The sequence shown here is derived from an EMBL/GenBank/DDBJ whole genome shotgun (WGS) entry which is preliminary data.</text>
</comment>
<dbReference type="RefSeq" id="WP_209460686.1">
    <property type="nucleotide sequence ID" value="NZ_JAGGKC010000031.1"/>
</dbReference>
<dbReference type="PANTHER" id="PTHR43692:SF1">
    <property type="entry name" value="UDP-N-ACETYLMURAMOYLALANINE--D-GLUTAMATE LIGASE"/>
    <property type="match status" value="1"/>
</dbReference>
<dbReference type="Pfam" id="PF08245">
    <property type="entry name" value="Mur_ligase_M"/>
    <property type="match status" value="1"/>
</dbReference>
<evidence type="ECO:0000259" key="19">
    <source>
        <dbReference type="Pfam" id="PF02875"/>
    </source>
</evidence>
<evidence type="ECO:0000256" key="5">
    <source>
        <dbReference type="ARBA" id="ARBA00012212"/>
    </source>
</evidence>
<dbReference type="Proteomes" id="UP001519271">
    <property type="component" value="Unassembled WGS sequence"/>
</dbReference>
<evidence type="ECO:0000313" key="22">
    <source>
        <dbReference type="Proteomes" id="UP001519271"/>
    </source>
</evidence>
<keyword evidence="22" id="KW-1185">Reference proteome</keyword>
<dbReference type="InterPro" id="IPR013221">
    <property type="entry name" value="Mur_ligase_cen"/>
</dbReference>
<keyword evidence="12 17" id="KW-0573">Peptidoglycan synthesis</keyword>
<protein>
    <recommendedName>
        <fullName evidence="6 17">UDP-N-acetylmuramoylalanine--D-glutamate ligase</fullName>
        <ecNumber evidence="5 17">6.3.2.9</ecNumber>
    </recommendedName>
    <alternativeName>
        <fullName evidence="15 17">D-glutamic acid-adding enzyme</fullName>
    </alternativeName>
    <alternativeName>
        <fullName evidence="14 17">UDP-N-acetylmuramoyl-L-alanyl-D-glutamate synthetase</fullName>
    </alternativeName>
</protein>
<dbReference type="Gene3D" id="3.40.50.720">
    <property type="entry name" value="NAD(P)-binding Rossmann-like Domain"/>
    <property type="match status" value="1"/>
</dbReference>